<dbReference type="SUPFAM" id="SSF57302">
    <property type="entry name" value="Snake toxin-like"/>
    <property type="match status" value="1"/>
</dbReference>
<dbReference type="InterPro" id="IPR050918">
    <property type="entry name" value="CNF-like_PLA2_Inhibitor"/>
</dbReference>
<dbReference type="GO" id="GO:0005576">
    <property type="term" value="C:extracellular region"/>
    <property type="evidence" value="ECO:0007669"/>
    <property type="project" value="UniProtKB-SubCell"/>
</dbReference>
<name>A0A6P7M5U7_BETSP</name>
<accession>A0A6P7M5U7</accession>
<evidence type="ECO:0000256" key="1">
    <source>
        <dbReference type="ARBA" id="ARBA00004613"/>
    </source>
</evidence>
<dbReference type="RefSeq" id="XP_029001528.1">
    <property type="nucleotide sequence ID" value="XM_029145695.2"/>
</dbReference>
<dbReference type="GO" id="GO:0019834">
    <property type="term" value="F:phospholipase A2 inhibitor activity"/>
    <property type="evidence" value="ECO:0007669"/>
    <property type="project" value="UniProtKB-KW"/>
</dbReference>
<dbReference type="PANTHER" id="PTHR20914">
    <property type="entry name" value="LY6/PLAUR DOMAIN-CONTAINING PROTEIN 8"/>
    <property type="match status" value="1"/>
</dbReference>
<dbReference type="Proteomes" id="UP000515150">
    <property type="component" value="Chromosome 4"/>
</dbReference>
<evidence type="ECO:0000256" key="3">
    <source>
        <dbReference type="SAM" id="SignalP"/>
    </source>
</evidence>
<dbReference type="SMART" id="SM00134">
    <property type="entry name" value="LU"/>
    <property type="match status" value="1"/>
</dbReference>
<feature type="chain" id="PRO_5028478353" evidence="3">
    <location>
        <begin position="18"/>
        <end position="150"/>
    </location>
</feature>
<organism evidence="5 6">
    <name type="scientific">Betta splendens</name>
    <name type="common">Siamese fighting fish</name>
    <dbReference type="NCBI Taxonomy" id="158456"/>
    <lineage>
        <taxon>Eukaryota</taxon>
        <taxon>Metazoa</taxon>
        <taxon>Chordata</taxon>
        <taxon>Craniata</taxon>
        <taxon>Vertebrata</taxon>
        <taxon>Euteleostomi</taxon>
        <taxon>Actinopterygii</taxon>
        <taxon>Neopterygii</taxon>
        <taxon>Teleostei</taxon>
        <taxon>Neoteleostei</taxon>
        <taxon>Acanthomorphata</taxon>
        <taxon>Anabantaria</taxon>
        <taxon>Anabantiformes</taxon>
        <taxon>Anabantoidei</taxon>
        <taxon>Osphronemidae</taxon>
        <taxon>Betta</taxon>
    </lineage>
</organism>
<keyword evidence="6" id="KW-0593">Phospholipase A2 inhibitor</keyword>
<reference evidence="6" key="1">
    <citation type="submission" date="2025-08" db="UniProtKB">
        <authorList>
            <consortium name="RefSeq"/>
        </authorList>
    </citation>
    <scope>IDENTIFICATION</scope>
</reference>
<protein>
    <submittedName>
        <fullName evidence="6">Phospholipase A2 inhibitor and Ly6/PLAUR domain-containing protein-like isoform X2</fullName>
    </submittedName>
</protein>
<feature type="signal peptide" evidence="3">
    <location>
        <begin position="1"/>
        <end position="17"/>
    </location>
</feature>
<keyword evidence="3" id="KW-0732">Signal</keyword>
<dbReference type="Gene3D" id="2.10.60.10">
    <property type="entry name" value="CD59"/>
    <property type="match status" value="1"/>
</dbReference>
<dbReference type="InterPro" id="IPR045860">
    <property type="entry name" value="Snake_toxin-like_sf"/>
</dbReference>
<dbReference type="AlphaFoldDB" id="A0A6P7M5U7"/>
<dbReference type="KEGG" id="bspl:114852961"/>
<evidence type="ECO:0000259" key="4">
    <source>
        <dbReference type="SMART" id="SM00134"/>
    </source>
</evidence>
<evidence type="ECO:0000313" key="6">
    <source>
        <dbReference type="RefSeq" id="XP_029001528.1"/>
    </source>
</evidence>
<evidence type="ECO:0000313" key="5">
    <source>
        <dbReference type="Proteomes" id="UP000515150"/>
    </source>
</evidence>
<dbReference type="InParanoid" id="A0A6P7M5U7"/>
<keyword evidence="2" id="KW-0964">Secreted</keyword>
<keyword evidence="5" id="KW-1185">Reference proteome</keyword>
<comment type="subcellular location">
    <subcellularLocation>
        <location evidence="1">Secreted</location>
    </subcellularLocation>
</comment>
<dbReference type="InterPro" id="IPR016054">
    <property type="entry name" value="LY6_UPA_recep-like"/>
</dbReference>
<sequence length="150" mass="15638">MQAILSLILVWTHFSTAGSLQCETCTDQRCSATALVSCSSASMCVTASVLAKWSGGSSEHIFKACAPRSLCPASGPHTFSASTKDASTFASALCCNTDGCNSGTLPLRAAPSDNGLKCLPADPSWFRAPVQCKGVERSCFQARGEAESYV</sequence>
<feature type="domain" description="UPAR/Ly6" evidence="4">
    <location>
        <begin position="20"/>
        <end position="112"/>
    </location>
</feature>
<gene>
    <name evidence="6" type="primary">LOC114852961</name>
</gene>
<evidence type="ECO:0000256" key="2">
    <source>
        <dbReference type="ARBA" id="ARBA00022525"/>
    </source>
</evidence>
<proteinExistence type="predicted"/>
<dbReference type="PANTHER" id="PTHR20914:SF9">
    <property type="entry name" value="COILED, ISOFORM A"/>
    <property type="match status" value="1"/>
</dbReference>
<dbReference type="GeneID" id="114852961"/>